<organism evidence="1 2">
    <name type="scientific">Sphagnum jensenii</name>
    <dbReference type="NCBI Taxonomy" id="128206"/>
    <lineage>
        <taxon>Eukaryota</taxon>
        <taxon>Viridiplantae</taxon>
        <taxon>Streptophyta</taxon>
        <taxon>Embryophyta</taxon>
        <taxon>Bryophyta</taxon>
        <taxon>Sphagnophytina</taxon>
        <taxon>Sphagnopsida</taxon>
        <taxon>Sphagnales</taxon>
        <taxon>Sphagnaceae</taxon>
        <taxon>Sphagnum</taxon>
    </lineage>
</organism>
<evidence type="ECO:0000313" key="2">
    <source>
        <dbReference type="Proteomes" id="UP001497444"/>
    </source>
</evidence>
<keyword evidence="2" id="KW-1185">Reference proteome</keyword>
<dbReference type="EMBL" id="OZ020104">
    <property type="protein sequence ID" value="CAK9279317.1"/>
    <property type="molecule type" value="Genomic_DNA"/>
</dbReference>
<accession>A0ABP0XKZ2</accession>
<sequence>MKSISIAEEVSFGGFFESSGKEAAATVGEKSAGKLGGTGWGVIAGLNDASCGEESLQALSSRSNCSVKQGRWRETCAQTDWARRLLFLTTTSSPRVLFFASVGIQDYRLLSACCGASLVSSGEEKTIRLLSLSSFSKNGRHYIACSNPVGGCCYGKRPTAANCFPPYKPELPHVSKKVQQEEVFSNSISAIEFMRGVGCAKDMLKMSKRLLNPNSQTVQR</sequence>
<dbReference type="Proteomes" id="UP001497444">
    <property type="component" value="Chromosome 9"/>
</dbReference>
<protein>
    <submittedName>
        <fullName evidence="1">Uncharacterized protein</fullName>
    </submittedName>
</protein>
<proteinExistence type="predicted"/>
<reference evidence="1" key="1">
    <citation type="submission" date="2024-02" db="EMBL/GenBank/DDBJ databases">
        <authorList>
            <consortium name="ELIXIR-Norway"/>
            <consortium name="Elixir Norway"/>
        </authorList>
    </citation>
    <scope>NUCLEOTIDE SEQUENCE</scope>
</reference>
<gene>
    <name evidence="1" type="ORF">CSSPJE1EN1_LOCUS24795</name>
</gene>
<name>A0ABP0XKZ2_9BRYO</name>
<evidence type="ECO:0000313" key="1">
    <source>
        <dbReference type="EMBL" id="CAK9279317.1"/>
    </source>
</evidence>